<evidence type="ECO:0000313" key="10">
    <source>
        <dbReference type="WBParaSite" id="ACRNAN_scaffold10574.g32208.t1"/>
    </source>
</evidence>
<evidence type="ECO:0000256" key="1">
    <source>
        <dbReference type="ARBA" id="ARBA00007447"/>
    </source>
</evidence>
<proteinExistence type="inferred from homology"/>
<keyword evidence="6" id="KW-0325">Glycoprotein</keyword>
<evidence type="ECO:0000256" key="7">
    <source>
        <dbReference type="PIRSR" id="PIRSR601461-2"/>
    </source>
</evidence>
<keyword evidence="2" id="KW-0645">Protease</keyword>
<feature type="disulfide bond" evidence="7">
    <location>
        <begin position="177"/>
        <end position="211"/>
    </location>
</feature>
<dbReference type="PRINTS" id="PR00792">
    <property type="entry name" value="PEPSIN"/>
</dbReference>
<dbReference type="PANTHER" id="PTHR47966:SF40">
    <property type="entry name" value="ASPARTIC PROTEASE 3"/>
    <property type="match status" value="1"/>
</dbReference>
<feature type="domain" description="Peptidase A1" evidence="8">
    <location>
        <begin position="1"/>
        <end position="249"/>
    </location>
</feature>
<dbReference type="GO" id="GO:0005764">
    <property type="term" value="C:lysosome"/>
    <property type="evidence" value="ECO:0007669"/>
    <property type="project" value="TreeGrafter"/>
</dbReference>
<dbReference type="Gene3D" id="2.60.40.1960">
    <property type="match status" value="1"/>
</dbReference>
<dbReference type="Pfam" id="PF00026">
    <property type="entry name" value="Asp"/>
    <property type="match status" value="1"/>
</dbReference>
<dbReference type="InterPro" id="IPR021109">
    <property type="entry name" value="Peptidase_aspartic_dom_sf"/>
</dbReference>
<reference evidence="10" key="1">
    <citation type="submission" date="2022-11" db="UniProtKB">
        <authorList>
            <consortium name="WormBaseParasite"/>
        </authorList>
    </citation>
    <scope>IDENTIFICATION</scope>
</reference>
<sequence length="255" mass="27921">MNGFAVEDQVCFGNNQQWCTNINQPFGCATSEPGTTFLNAKFDGILGLAFDVVSVTRLAPPLDQIFNNKTACPQNVIAFWLNNNTKGQGGEMTLCGIDPKHYTGNISWVPLRADNYWFIKIDGIVVDDFFPNIITGVSEAIVDTGIPFIAGPVDEVDKIQEAISAFNISDGEYGVICQLIHLLPNINITIGGENFVLTPNDYIIKESALSCLSGFIAHDLPVPIWVIGDVFIGKYYTIFDRDNKRVGFAEATPST</sequence>
<dbReference type="GO" id="GO:0004190">
    <property type="term" value="F:aspartic-type endopeptidase activity"/>
    <property type="evidence" value="ECO:0007669"/>
    <property type="project" value="UniProtKB-KW"/>
</dbReference>
<organism evidence="9 10">
    <name type="scientific">Acrobeloides nanus</name>
    <dbReference type="NCBI Taxonomy" id="290746"/>
    <lineage>
        <taxon>Eukaryota</taxon>
        <taxon>Metazoa</taxon>
        <taxon>Ecdysozoa</taxon>
        <taxon>Nematoda</taxon>
        <taxon>Chromadorea</taxon>
        <taxon>Rhabditida</taxon>
        <taxon>Tylenchina</taxon>
        <taxon>Cephalobomorpha</taxon>
        <taxon>Cephaloboidea</taxon>
        <taxon>Cephalobidae</taxon>
        <taxon>Acrobeloides</taxon>
    </lineage>
</organism>
<dbReference type="SUPFAM" id="SSF50630">
    <property type="entry name" value="Acid proteases"/>
    <property type="match status" value="1"/>
</dbReference>
<evidence type="ECO:0000313" key="9">
    <source>
        <dbReference type="Proteomes" id="UP000887540"/>
    </source>
</evidence>
<comment type="similarity">
    <text evidence="1">Belongs to the peptidase A1 family.</text>
</comment>
<evidence type="ECO:0000256" key="4">
    <source>
        <dbReference type="ARBA" id="ARBA00022801"/>
    </source>
</evidence>
<dbReference type="FunFam" id="2.40.70.10:FF:000002">
    <property type="entry name" value="Vacuolar aspartic proteinase"/>
    <property type="match status" value="1"/>
</dbReference>
<dbReference type="GO" id="GO:0006508">
    <property type="term" value="P:proteolysis"/>
    <property type="evidence" value="ECO:0007669"/>
    <property type="project" value="UniProtKB-KW"/>
</dbReference>
<dbReference type="WBParaSite" id="ACRNAN_scaffold10574.g32208.t1">
    <property type="protein sequence ID" value="ACRNAN_scaffold10574.g32208.t1"/>
    <property type="gene ID" value="ACRNAN_scaffold10574.g32208"/>
</dbReference>
<keyword evidence="9" id="KW-1185">Reference proteome</keyword>
<protein>
    <submittedName>
        <fullName evidence="10">Peptidase A1 domain-containing protein</fullName>
    </submittedName>
</protein>
<dbReference type="PROSITE" id="PS51767">
    <property type="entry name" value="PEPTIDASE_A1"/>
    <property type="match status" value="1"/>
</dbReference>
<dbReference type="InterPro" id="IPR033121">
    <property type="entry name" value="PEPTIDASE_A1"/>
</dbReference>
<dbReference type="PANTHER" id="PTHR47966">
    <property type="entry name" value="BETA-SITE APP-CLEAVING ENZYME, ISOFORM A-RELATED"/>
    <property type="match status" value="1"/>
</dbReference>
<name>A0A914CHH8_9BILA</name>
<accession>A0A914CHH8</accession>
<dbReference type="Proteomes" id="UP000887540">
    <property type="component" value="Unplaced"/>
</dbReference>
<dbReference type="InterPro" id="IPR001461">
    <property type="entry name" value="Aspartic_peptidase_A1"/>
</dbReference>
<keyword evidence="4" id="KW-0378">Hydrolase</keyword>
<evidence type="ECO:0000256" key="5">
    <source>
        <dbReference type="ARBA" id="ARBA00023157"/>
    </source>
</evidence>
<evidence type="ECO:0000259" key="8">
    <source>
        <dbReference type="PROSITE" id="PS51767"/>
    </source>
</evidence>
<evidence type="ECO:0000256" key="6">
    <source>
        <dbReference type="ARBA" id="ARBA00023180"/>
    </source>
</evidence>
<dbReference type="AlphaFoldDB" id="A0A914CHH8"/>
<keyword evidence="3" id="KW-0064">Aspartyl protease</keyword>
<dbReference type="Gene3D" id="2.40.70.10">
    <property type="entry name" value="Acid Proteases"/>
    <property type="match status" value="2"/>
</dbReference>
<keyword evidence="5 7" id="KW-1015">Disulfide bond</keyword>
<evidence type="ECO:0000256" key="3">
    <source>
        <dbReference type="ARBA" id="ARBA00022750"/>
    </source>
</evidence>
<evidence type="ECO:0000256" key="2">
    <source>
        <dbReference type="ARBA" id="ARBA00022670"/>
    </source>
</evidence>